<dbReference type="InterPro" id="IPR003410">
    <property type="entry name" value="HYR_dom"/>
</dbReference>
<proteinExistence type="predicted"/>
<evidence type="ECO:0000313" key="3">
    <source>
        <dbReference type="EMBL" id="SHF19446.1"/>
    </source>
</evidence>
<dbReference type="Pfam" id="PF13585">
    <property type="entry name" value="CHU_C"/>
    <property type="match status" value="1"/>
</dbReference>
<dbReference type="Pfam" id="PF17963">
    <property type="entry name" value="Big_9"/>
    <property type="match status" value="4"/>
</dbReference>
<feature type="domain" description="HYR" evidence="2">
    <location>
        <begin position="1311"/>
        <end position="1390"/>
    </location>
</feature>
<dbReference type="EMBL" id="FQUM01000004">
    <property type="protein sequence ID" value="SHF19446.1"/>
    <property type="molecule type" value="Genomic_DNA"/>
</dbReference>
<dbReference type="Gene3D" id="2.60.40.3440">
    <property type="match status" value="3"/>
</dbReference>
<keyword evidence="4" id="KW-1185">Reference proteome</keyword>
<dbReference type="STRING" id="1484053.SAMN05444274_1041"/>
<organism evidence="3 4">
    <name type="scientific">Mariniphaga anaerophila</name>
    <dbReference type="NCBI Taxonomy" id="1484053"/>
    <lineage>
        <taxon>Bacteria</taxon>
        <taxon>Pseudomonadati</taxon>
        <taxon>Bacteroidota</taxon>
        <taxon>Bacteroidia</taxon>
        <taxon>Marinilabiliales</taxon>
        <taxon>Prolixibacteraceae</taxon>
        <taxon>Mariniphaga</taxon>
    </lineage>
</organism>
<keyword evidence="1" id="KW-0677">Repeat</keyword>
<dbReference type="Gene3D" id="2.60.40.10">
    <property type="entry name" value="Immunoglobulins"/>
    <property type="match status" value="3"/>
</dbReference>
<dbReference type="InterPro" id="IPR022409">
    <property type="entry name" value="PKD/Chitinase_dom"/>
</dbReference>
<evidence type="ECO:0000313" key="4">
    <source>
        <dbReference type="Proteomes" id="UP000184164"/>
    </source>
</evidence>
<evidence type="ECO:0000259" key="2">
    <source>
        <dbReference type="PROSITE" id="PS50825"/>
    </source>
</evidence>
<dbReference type="PANTHER" id="PTHR24273">
    <property type="entry name" value="FI04643P-RELATED"/>
    <property type="match status" value="1"/>
</dbReference>
<dbReference type="Gene3D" id="2.60.40.2810">
    <property type="match status" value="1"/>
</dbReference>
<feature type="domain" description="HYR" evidence="2">
    <location>
        <begin position="1391"/>
        <end position="1469"/>
    </location>
</feature>
<reference evidence="3 4" key="1">
    <citation type="submission" date="2016-11" db="EMBL/GenBank/DDBJ databases">
        <authorList>
            <person name="Jaros S."/>
            <person name="Januszkiewicz K."/>
            <person name="Wedrychowicz H."/>
        </authorList>
    </citation>
    <scope>NUCLEOTIDE SEQUENCE [LARGE SCALE GENOMIC DNA]</scope>
    <source>
        <strain evidence="3 4">DSM 26910</strain>
    </source>
</reference>
<dbReference type="PANTHER" id="PTHR24273:SF32">
    <property type="entry name" value="HYALIN"/>
    <property type="match status" value="1"/>
</dbReference>
<accession>A0A1M4ZPF6</accession>
<dbReference type="Pfam" id="PF13573">
    <property type="entry name" value="SprB"/>
    <property type="match status" value="8"/>
</dbReference>
<gene>
    <name evidence="3" type="ORF">SAMN05444274_1041</name>
</gene>
<dbReference type="Proteomes" id="UP000184164">
    <property type="component" value="Unassembled WGS sequence"/>
</dbReference>
<dbReference type="OrthoDB" id="1117451at2"/>
<dbReference type="NCBIfam" id="NF012211">
    <property type="entry name" value="tand_rpt_95"/>
    <property type="match status" value="4"/>
</dbReference>
<dbReference type="RefSeq" id="WP_139249656.1">
    <property type="nucleotide sequence ID" value="NZ_FQUM01000004.1"/>
</dbReference>
<dbReference type="Pfam" id="PF02494">
    <property type="entry name" value="HYR"/>
    <property type="match status" value="4"/>
</dbReference>
<feature type="domain" description="HYR" evidence="2">
    <location>
        <begin position="1552"/>
        <end position="1637"/>
    </location>
</feature>
<dbReference type="InterPro" id="IPR013783">
    <property type="entry name" value="Ig-like_fold"/>
</dbReference>
<name>A0A1M4ZPF6_9BACT</name>
<dbReference type="Gene3D" id="2.60.40.740">
    <property type="match status" value="6"/>
</dbReference>
<protein>
    <submittedName>
        <fullName evidence="3">Gliding motility-associated C-terminal domain-containing protein</fullName>
    </submittedName>
</protein>
<dbReference type="InterPro" id="IPR026341">
    <property type="entry name" value="T9SS_type_B"/>
</dbReference>
<feature type="non-terminal residue" evidence="3">
    <location>
        <position position="1"/>
    </location>
</feature>
<dbReference type="PROSITE" id="PS50825">
    <property type="entry name" value="HYR"/>
    <property type="match status" value="3"/>
</dbReference>
<dbReference type="InterPro" id="IPR025667">
    <property type="entry name" value="SprB_repeat"/>
</dbReference>
<evidence type="ECO:0000256" key="1">
    <source>
        <dbReference type="ARBA" id="ARBA00022737"/>
    </source>
</evidence>
<dbReference type="SMART" id="SM00089">
    <property type="entry name" value="PKD"/>
    <property type="match status" value="9"/>
</dbReference>
<dbReference type="NCBIfam" id="TIGR04131">
    <property type="entry name" value="Bac_Flav_CTERM"/>
    <property type="match status" value="1"/>
</dbReference>
<sequence>CFGETATVTLSAQGGTGAYAYTFNGTTNSTGVFENIAAGTDYAWSVTDENSCEDSGSIDVTQPEDLLCSTEQDSPVTIFGESNGVATVTVSGGVEPYSYLWDNNETTATASQLNAGTHSVTITDGNGCETSCEVTITEPGQLSCSVVMDSQVVCFDEANGQATVSVTGGVQPYSYLWDNGETTATATQLNAGTHEVTVTDTNGAETTCNVIITQPEVLEASAEVTAEIKCFDGTATVTLSAQGGTGAYSFTFNGTTNSTGVFENIAAGTDYAWSVKDANSCEDSGSIDVTQPALLEAEANVTAAIKCFDGTATVTLSAQGGTGVYSYTFNETTNSTGVFENIAAGTDYAWSVTDENSCEDSGSIDVTQPTLLEAEANVTAAIKCFDGTATVTLSAQGGTGAYAYTFNGTTNSTGVFENIAAGTDYAWSVTDENSCEDSGSIDVTQPEDLLCSTEQDSPVTIFGASDGVATVTVSGGVEPYSYLWDNNETTATASQLNAGLHSVTVTDNNGCETSCEVTITEPGQLSCSVVMDSQVVCFDESNGQATVSVTGGVQPYSYEWDNGETTATATQLNAGIHEVTVTDNNRAKTTCNVIITQPEVLEASAEVTAEILCFGETATVTLSAQGGTGAYAYTFNGTTNSTGVFENIAAGNGYAWSVTDENSCEDSGSIDVTQPTLLEAEANVTAEIKCFDGTATVTLSAQGGTGAYAYTFNGTTNTTGVFENIAAGTNYAWSVTDKNSCEDSGSIDVTQPEDLLCSTEQDSPVTIFGASDGAATVTVSGGVEPYSYLWDNNETTATASQLNAGTHSVTITDGNGCKTSCEVTITEPGQLSCSVVMDSQVVCFGEDNGQATVSVTGGVQPYSYLWDNGETTATASQLNAGTHEVTVTDANGAKTTCNVIITQPEVLEASAEVTAEILCFGETATVTLSAQGGTGAYSYTFNGTTNSTGVFENIAAGTDYAWSVTDENSCEDSGSIDVTQPTLLEAEANVTAAIKCFDGTATVTLSAQGGTGVYAYTFNGTTNSTGVFENIAAGTDYAWSVTDENSCEDSGSIDVTQPALLSIEITNKTDVICSSDADGAIDITVSGGTLPYSFEWTKDGESYASTEDLTDLSSGVYTVTVTDGNECSSTETVTINVLDTEAPILVGQIPQGETAMNLCFTEIPEGPTEEQIASLFTDNYDGVNVSKTGTPEGENCNWTVTYNYTITDDCGNEAEPVSVTYQGGDTDAPVFTCNSISINIRTNGIYILSNTDISRLTGEVTDNCTSEEDITIDVNPRRFSCEDVGKDVVVTITATDLCGNVSECETTVAVRDNRPPEILCPGDIVVSNDEGSNGAVVNFEATATDNCSATVTYSHQPGSEFPIGTTLVTATATDPSGNTSNCTFNITVTDGESPELICPDDITVSNDEGECGAIVFFEAQASDNTSNVTVTYSHEPGSLFPVGTTTVTITAADDDNNTVTCSFDITVTDDEAPFISCTEDIEVAADAGMCEATVQIPALVEVGDNCNYSYANDFNEGIDASGTYPIGTTVVTWTVTDESGNSATCSMTVTVTDEEDPFISCTEDIEVTAEAGECEADVLVPALAEVGDNCNFTYTNDFNGGTDASGTYPVGTTVVTWTVTDGSGNTATCSVTVTVIAAPVAVDDETSTSYNSPVDIAILENDMDCKNSLDPNSVTVTEDPANGTVTFDSETGMATYTPATGFTGTDTFTYSVCNEDGLCDDAVVTINIGAPGNYPPVAINDINHTFANLQVNGWVMTNDYDPDGDDLTVSTELISNPENGTVELRADGSYTYTPNSGFTGKDSFEYQVCDPDGLCDEAVVTISVIEERAEENRPPVAIEDNYKGMINVPVTGNLLANDYDPDKDNIEITVTPVTSPNSGILEINTDGTFSFYPENDFTGDVTFTYRICDDGTPSLCDEATVTIKIRTDINGIGGENANTTVGVDDAFYVEEGSVFESDVSQNDYDPEGDNQVNFTLLVPPSNGTMALFPNGTFSFEPYSGFTGNDFFIYEVCDDGDPTACDRATAYIIVEEPATDEEEGGGGEQEPECEMFIPEGFSPNNDGINDYFNILCFDDYPNAKLEVYNRWGVLLYEQENYGNSDDWGSVDAWWDGTSNRKWTVGKEKLPMGTYFYILYLNDGSEPITGSVFLNR</sequence>